<dbReference type="STRING" id="759914.BP951000_1459"/>
<protein>
    <submittedName>
        <fullName evidence="3">VSH-1 phage protein-like protein</fullName>
    </submittedName>
</protein>
<dbReference type="AlphaFoldDB" id="D8IE69"/>
<evidence type="ECO:0000256" key="1">
    <source>
        <dbReference type="SAM" id="Coils"/>
    </source>
</evidence>
<keyword evidence="2" id="KW-0472">Membrane</keyword>
<keyword evidence="4" id="KW-1185">Reference proteome</keyword>
<keyword evidence="2" id="KW-1133">Transmembrane helix</keyword>
<keyword evidence="2" id="KW-0812">Transmembrane</keyword>
<dbReference type="Proteomes" id="UP000000332">
    <property type="component" value="Chromosome"/>
</dbReference>
<dbReference type="KEGG" id="bpo:BP951000_1459"/>
<evidence type="ECO:0000313" key="3">
    <source>
        <dbReference type="EMBL" id="ADK31442.1"/>
    </source>
</evidence>
<evidence type="ECO:0000256" key="2">
    <source>
        <dbReference type="SAM" id="Phobius"/>
    </source>
</evidence>
<name>D8IE69_BRAP9</name>
<proteinExistence type="predicted"/>
<evidence type="ECO:0000313" key="4">
    <source>
        <dbReference type="Proteomes" id="UP000000332"/>
    </source>
</evidence>
<dbReference type="InParanoid" id="D8IE69"/>
<feature type="transmembrane region" description="Helical" evidence="2">
    <location>
        <begin position="16"/>
        <end position="35"/>
    </location>
</feature>
<dbReference type="EMBL" id="CP002025">
    <property type="protein sequence ID" value="ADK31442.1"/>
    <property type="molecule type" value="Genomic_DNA"/>
</dbReference>
<keyword evidence="1" id="KW-0175">Coiled coil</keyword>
<reference evidence="3 4" key="1">
    <citation type="journal article" date="2010" name="PLoS ONE">
        <title>The complete genome sequence of the pathogenic intestinal spirochete Brachyspira pilosicoli and comparison with other Brachyspira genomes.</title>
        <authorList>
            <person name="Wanchanthuek P."/>
            <person name="Bellgard M.I."/>
            <person name="La T."/>
            <person name="Ryan K."/>
            <person name="Moolhuijzen P."/>
            <person name="Chapman B."/>
            <person name="Black M."/>
            <person name="Schibeci D."/>
            <person name="Hunter A."/>
            <person name="Barrero R."/>
            <person name="Phillips N.D."/>
            <person name="Hampson D.J."/>
        </authorList>
    </citation>
    <scope>NUCLEOTIDE SEQUENCE [LARGE SCALE GENOMIC DNA]</scope>
    <source>
        <strain evidence="4">ATCC BAA-1826 / 95/1000</strain>
    </source>
</reference>
<dbReference type="HOGENOM" id="CLU_1500757_0_0_12"/>
<feature type="coiled-coil region" evidence="1">
    <location>
        <begin position="33"/>
        <end position="74"/>
    </location>
</feature>
<organism evidence="3 4">
    <name type="scientific">Brachyspira pilosicoli (strain ATCC BAA-1826 / 95/1000)</name>
    <dbReference type="NCBI Taxonomy" id="759914"/>
    <lineage>
        <taxon>Bacteria</taxon>
        <taxon>Pseudomonadati</taxon>
        <taxon>Spirochaetota</taxon>
        <taxon>Spirochaetia</taxon>
        <taxon>Brachyspirales</taxon>
        <taxon>Brachyspiraceae</taxon>
        <taxon>Brachyspira</taxon>
    </lineage>
</organism>
<sequence length="179" mass="21102">MMPIITAFLSKIDKRIFIAIGIVLFVAIFIILMAVKDSEIRQKEKEIAEYQENINGLELKTQTLQSEIQFIQENQKLQNSFSNSDAMIKNIDKESLTRTEHETFNSISNNFYNYFNNITFMSSTSKICKNTAFYSTRNIHYKTGYKQTGFNEKISREYYKNRRVANMVQRPSWNKLFLL</sequence>
<gene>
    <name evidence="3" type="primary">orfG</name>
    <name evidence="3" type="ordered locus">BP951000_1459</name>
</gene>
<accession>D8IE69</accession>